<sequence length="210" mass="21891">MRTDLLTLVQWLSPAFPTGGYAYSHGLEAVMAEGERTAAGLRVWIEGILRFGSGQADAVLLASAIRPGADFAALDDLARAMAGSRERLSETVEQGTAFARTVAALTGRDLPARALPVAVGEAAAALDLAAEDVVGVYLHAFAANLVACATRFAPLGQTEGQSMLAGLHPVISEIAGWAVAVGIEEIGTSAFGAELTAMRHEELDVRIFKT</sequence>
<dbReference type="Gene3D" id="1.10.4190.10">
    <property type="entry name" value="Urease accessory protein UreF"/>
    <property type="match status" value="1"/>
</dbReference>
<keyword evidence="5" id="KW-1185">Reference proteome</keyword>
<evidence type="ECO:0000256" key="3">
    <source>
        <dbReference type="HAMAP-Rule" id="MF_01385"/>
    </source>
</evidence>
<reference evidence="4 5" key="1">
    <citation type="submission" date="2018-12" db="EMBL/GenBank/DDBJ databases">
        <title>Complete genome sequencing of Tabrizicola sp. K13M18.</title>
        <authorList>
            <person name="Bae J.-W."/>
        </authorList>
    </citation>
    <scope>NUCLEOTIDE SEQUENCE [LARGE SCALE GENOMIC DNA]</scope>
    <source>
        <strain evidence="4 5">K13M18</strain>
    </source>
</reference>
<keyword evidence="2 3" id="KW-0143">Chaperone</keyword>
<keyword evidence="3" id="KW-0963">Cytoplasm</keyword>
<protein>
    <recommendedName>
        <fullName evidence="3">Urease accessory protein UreF</fullName>
    </recommendedName>
</protein>
<keyword evidence="1 3" id="KW-0996">Nickel insertion</keyword>
<dbReference type="HAMAP" id="MF_01385">
    <property type="entry name" value="UreF"/>
    <property type="match status" value="1"/>
</dbReference>
<dbReference type="InterPro" id="IPR038277">
    <property type="entry name" value="UreF_sf"/>
</dbReference>
<dbReference type="RefSeq" id="WP_125326894.1">
    <property type="nucleotide sequence ID" value="NZ_CP034328.1"/>
</dbReference>
<dbReference type="GO" id="GO:0005737">
    <property type="term" value="C:cytoplasm"/>
    <property type="evidence" value="ECO:0007669"/>
    <property type="project" value="UniProtKB-SubCell"/>
</dbReference>
<comment type="subcellular location">
    <subcellularLocation>
        <location evidence="3">Cytoplasm</location>
    </subcellularLocation>
</comment>
<proteinExistence type="inferred from homology"/>
<organism evidence="4 5">
    <name type="scientific">Tabrizicola piscis</name>
    <dbReference type="NCBI Taxonomy" id="2494374"/>
    <lineage>
        <taxon>Bacteria</taxon>
        <taxon>Pseudomonadati</taxon>
        <taxon>Pseudomonadota</taxon>
        <taxon>Alphaproteobacteria</taxon>
        <taxon>Rhodobacterales</taxon>
        <taxon>Paracoccaceae</taxon>
        <taxon>Tabrizicola</taxon>
    </lineage>
</organism>
<dbReference type="Proteomes" id="UP000282002">
    <property type="component" value="Chromosome"/>
</dbReference>
<comment type="similarity">
    <text evidence="3">Belongs to the UreF family.</text>
</comment>
<dbReference type="Pfam" id="PF01730">
    <property type="entry name" value="UreF"/>
    <property type="match status" value="1"/>
</dbReference>
<dbReference type="PIRSF" id="PIRSF009467">
    <property type="entry name" value="Ureas_acces_UreF"/>
    <property type="match status" value="1"/>
</dbReference>
<comment type="function">
    <text evidence="3">Required for maturation of urease via the functional incorporation of the urease nickel metallocenter.</text>
</comment>
<evidence type="ECO:0000256" key="1">
    <source>
        <dbReference type="ARBA" id="ARBA00022988"/>
    </source>
</evidence>
<dbReference type="InterPro" id="IPR002639">
    <property type="entry name" value="UreF"/>
</dbReference>
<dbReference type="EMBL" id="CP034328">
    <property type="protein sequence ID" value="AZL60682.1"/>
    <property type="molecule type" value="Genomic_DNA"/>
</dbReference>
<accession>A0A3S8UAC6</accession>
<dbReference type="OrthoDB" id="9798772at2"/>
<gene>
    <name evidence="3" type="primary">ureF</name>
    <name evidence="4" type="ORF">EI545_18760</name>
</gene>
<evidence type="ECO:0000256" key="2">
    <source>
        <dbReference type="ARBA" id="ARBA00023186"/>
    </source>
</evidence>
<name>A0A3S8UAC6_9RHOB</name>
<comment type="subunit">
    <text evidence="3">UreD, UreF and UreG form a complex that acts as a GTP-hydrolysis-dependent molecular chaperone, activating the urease apoprotein by helping to assemble the nickel containing metallocenter of UreC. The UreE protein probably delivers the nickel.</text>
</comment>
<dbReference type="PANTHER" id="PTHR33620:SF1">
    <property type="entry name" value="UREASE ACCESSORY PROTEIN F"/>
    <property type="match status" value="1"/>
</dbReference>
<dbReference type="KEGG" id="taw:EI545_18760"/>
<evidence type="ECO:0000313" key="5">
    <source>
        <dbReference type="Proteomes" id="UP000282002"/>
    </source>
</evidence>
<dbReference type="GO" id="GO:0016151">
    <property type="term" value="F:nickel cation binding"/>
    <property type="evidence" value="ECO:0007669"/>
    <property type="project" value="UniProtKB-UniRule"/>
</dbReference>
<dbReference type="PANTHER" id="PTHR33620">
    <property type="entry name" value="UREASE ACCESSORY PROTEIN F"/>
    <property type="match status" value="1"/>
</dbReference>
<dbReference type="AlphaFoldDB" id="A0A3S8UAC6"/>
<evidence type="ECO:0000313" key="4">
    <source>
        <dbReference type="EMBL" id="AZL60682.1"/>
    </source>
</evidence>